<keyword evidence="2" id="KW-0121">Carboxypeptidase</keyword>
<dbReference type="STRING" id="336988.NT96_00595"/>
<dbReference type="InterPro" id="IPR052179">
    <property type="entry name" value="DD-CPase-like"/>
</dbReference>
<dbReference type="InterPro" id="IPR003709">
    <property type="entry name" value="VanY-like_core_dom"/>
</dbReference>
<accession>G9WFV1</accession>
<protein>
    <submittedName>
        <fullName evidence="2">D-alanyl-D-alanine carboxypeptidase</fullName>
    </submittedName>
</protein>
<sequence length="219" mass="25289">MPKIKIDLPQEAYLNNPFLRLVNRQHQLRSELVFDRFKIGRQSFDKGILDNLMHLISDAERHMFKITLVCGYKSIAQQKQRYDRQIRLLKKQGLTSIEAASELLQTMPEPGASEHHTGLAVDLIDKSFLDEMGGLSTASDQLSSQQWLIANCSKYGFILRFPKDKEAQTGVAYKSWHFRFVGIENARYMQALNLSLEELITLLKKEKRDKLTIPTQYNS</sequence>
<dbReference type="OrthoDB" id="9792074at2"/>
<dbReference type="InterPro" id="IPR009045">
    <property type="entry name" value="Zn_M74/Hedgehog-like"/>
</dbReference>
<proteinExistence type="predicted"/>
<dbReference type="CDD" id="cd14852">
    <property type="entry name" value="LD-carboxypeptidase"/>
    <property type="match status" value="1"/>
</dbReference>
<dbReference type="Pfam" id="PF02557">
    <property type="entry name" value="VanY"/>
    <property type="match status" value="1"/>
</dbReference>
<evidence type="ECO:0000259" key="1">
    <source>
        <dbReference type="Pfam" id="PF02557"/>
    </source>
</evidence>
<evidence type="ECO:0000313" key="3">
    <source>
        <dbReference type="Proteomes" id="UP000004959"/>
    </source>
</evidence>
<organism evidence="2 3">
    <name type="scientific">Oenococcus kitaharae DSM 17330</name>
    <dbReference type="NCBI Taxonomy" id="1045004"/>
    <lineage>
        <taxon>Bacteria</taxon>
        <taxon>Bacillati</taxon>
        <taxon>Bacillota</taxon>
        <taxon>Bacilli</taxon>
        <taxon>Lactobacillales</taxon>
        <taxon>Lactobacillaceae</taxon>
        <taxon>Oenococcus</taxon>
    </lineage>
</organism>
<dbReference type="eggNOG" id="COG1876">
    <property type="taxonomic scope" value="Bacteria"/>
</dbReference>
<dbReference type="Gene3D" id="3.30.1380.10">
    <property type="match status" value="1"/>
</dbReference>
<dbReference type="HOGENOM" id="CLU_054193_3_2_9"/>
<evidence type="ECO:0000313" key="2">
    <source>
        <dbReference type="EMBL" id="EHN59474.1"/>
    </source>
</evidence>
<dbReference type="EMBL" id="AFVZ01000001">
    <property type="protein sequence ID" value="EHN59474.1"/>
    <property type="molecule type" value="Genomic_DNA"/>
</dbReference>
<feature type="domain" description="D-alanyl-D-alanine carboxypeptidase-like core" evidence="1">
    <location>
        <begin position="43"/>
        <end position="182"/>
    </location>
</feature>
<dbReference type="PANTHER" id="PTHR34385">
    <property type="entry name" value="D-ALANYL-D-ALANINE CARBOXYPEPTIDASE"/>
    <property type="match status" value="1"/>
</dbReference>
<dbReference type="PANTHER" id="PTHR34385:SF1">
    <property type="entry name" value="PEPTIDOGLYCAN L-ALANYL-D-GLUTAMATE ENDOPEPTIDASE CWLK"/>
    <property type="match status" value="1"/>
</dbReference>
<keyword evidence="3" id="KW-1185">Reference proteome</keyword>
<reference evidence="2 3" key="1">
    <citation type="journal article" date="2012" name="PLoS ONE">
        <title>Functional divergence in the genus oenococcus as predicted by genome sequencing of the newly-described species, Oenococcus kitaharae.</title>
        <authorList>
            <person name="Borneman A.R."/>
            <person name="McCarthy J.M."/>
            <person name="Chambers P.J."/>
            <person name="Bartowsky E.J."/>
        </authorList>
    </citation>
    <scope>NUCLEOTIDE SEQUENCE [LARGE SCALE GENOMIC DNA]</scope>
    <source>
        <strain evidence="3">DSM17330</strain>
    </source>
</reference>
<dbReference type="GO" id="GO:0006508">
    <property type="term" value="P:proteolysis"/>
    <property type="evidence" value="ECO:0007669"/>
    <property type="project" value="InterPro"/>
</dbReference>
<dbReference type="Proteomes" id="UP000004959">
    <property type="component" value="Chromosome"/>
</dbReference>
<dbReference type="SUPFAM" id="SSF55166">
    <property type="entry name" value="Hedgehog/DD-peptidase"/>
    <property type="match status" value="1"/>
</dbReference>
<dbReference type="InterPro" id="IPR058193">
    <property type="entry name" value="VanY/YodJ_core_dom"/>
</dbReference>
<comment type="caution">
    <text evidence="2">The sequence shown here is derived from an EMBL/GenBank/DDBJ whole genome shotgun (WGS) entry which is preliminary data.</text>
</comment>
<keyword evidence="2" id="KW-0378">Hydrolase</keyword>
<keyword evidence="2" id="KW-0645">Protease</keyword>
<dbReference type="GO" id="GO:0004180">
    <property type="term" value="F:carboxypeptidase activity"/>
    <property type="evidence" value="ECO:0007669"/>
    <property type="project" value="UniProtKB-KW"/>
</dbReference>
<dbReference type="AlphaFoldDB" id="G9WFV1"/>
<gene>
    <name evidence="2" type="ORF">OKIT_1391</name>
</gene>
<dbReference type="PATRIC" id="fig|1045004.4.peg.1366"/>
<dbReference type="RefSeq" id="WP_007746412.1">
    <property type="nucleotide sequence ID" value="NZ_CM001398.1"/>
</dbReference>
<name>G9WFV1_9LACO</name>